<feature type="transmembrane region" description="Helical" evidence="6">
    <location>
        <begin position="53"/>
        <end position="73"/>
    </location>
</feature>
<organism evidence="7 8">
    <name type="scientific">Bifidobacterium merycicum</name>
    <dbReference type="NCBI Taxonomy" id="78345"/>
    <lineage>
        <taxon>Bacteria</taxon>
        <taxon>Bacillati</taxon>
        <taxon>Actinomycetota</taxon>
        <taxon>Actinomycetes</taxon>
        <taxon>Bifidobacteriales</taxon>
        <taxon>Bifidobacteriaceae</taxon>
        <taxon>Bifidobacterium</taxon>
    </lineage>
</organism>
<feature type="transmembrane region" description="Helical" evidence="6">
    <location>
        <begin position="12"/>
        <end position="33"/>
    </location>
</feature>
<name>A0A087BF37_9BIFI</name>
<feature type="transmembrane region" description="Helical" evidence="6">
    <location>
        <begin position="401"/>
        <end position="424"/>
    </location>
</feature>
<proteinExistence type="predicted"/>
<evidence type="ECO:0000256" key="4">
    <source>
        <dbReference type="ARBA" id="ARBA00022989"/>
    </source>
</evidence>
<comment type="subcellular location">
    <subcellularLocation>
        <location evidence="1">Cell membrane</location>
        <topology evidence="1">Multi-pass membrane protein</topology>
    </subcellularLocation>
</comment>
<evidence type="ECO:0000313" key="8">
    <source>
        <dbReference type="Proteomes" id="UP000029060"/>
    </source>
</evidence>
<dbReference type="AlphaFoldDB" id="A0A087BF37"/>
<dbReference type="Proteomes" id="UP000029060">
    <property type="component" value="Unassembled WGS sequence"/>
</dbReference>
<dbReference type="CDD" id="cd12082">
    <property type="entry name" value="MATE_like"/>
    <property type="match status" value="1"/>
</dbReference>
<evidence type="ECO:0000256" key="1">
    <source>
        <dbReference type="ARBA" id="ARBA00004651"/>
    </source>
</evidence>
<dbReference type="eggNOG" id="COG2244">
    <property type="taxonomic scope" value="Bacteria"/>
</dbReference>
<keyword evidence="3 6" id="KW-0812">Transmembrane</keyword>
<comment type="caution">
    <text evidence="7">The sequence shown here is derived from an EMBL/GenBank/DDBJ whole genome shotgun (WGS) entry which is preliminary data.</text>
</comment>
<accession>A0A087BF37</accession>
<feature type="transmembrane region" description="Helical" evidence="6">
    <location>
        <begin position="375"/>
        <end position="395"/>
    </location>
</feature>
<dbReference type="EMBL" id="JGZC01000008">
    <property type="protein sequence ID" value="KFI69637.1"/>
    <property type="molecule type" value="Genomic_DNA"/>
</dbReference>
<feature type="transmembrane region" description="Helical" evidence="6">
    <location>
        <begin position="185"/>
        <end position="202"/>
    </location>
</feature>
<evidence type="ECO:0000256" key="2">
    <source>
        <dbReference type="ARBA" id="ARBA00022475"/>
    </source>
</evidence>
<reference evidence="7 8" key="1">
    <citation type="submission" date="2014-03" db="EMBL/GenBank/DDBJ databases">
        <title>Genomics of Bifidobacteria.</title>
        <authorList>
            <person name="Ventura M."/>
            <person name="Milani C."/>
            <person name="Lugli G.A."/>
        </authorList>
    </citation>
    <scope>NUCLEOTIDE SEQUENCE [LARGE SCALE GENOMIC DNA]</scope>
    <source>
        <strain evidence="7 8">LMG 11341</strain>
    </source>
</reference>
<feature type="transmembrane region" description="Helical" evidence="6">
    <location>
        <begin position="305"/>
        <end position="324"/>
    </location>
</feature>
<feature type="transmembrane region" description="Helical" evidence="6">
    <location>
        <begin position="273"/>
        <end position="293"/>
    </location>
</feature>
<evidence type="ECO:0000256" key="6">
    <source>
        <dbReference type="SAM" id="Phobius"/>
    </source>
</evidence>
<keyword evidence="4 6" id="KW-1133">Transmembrane helix</keyword>
<keyword evidence="8" id="KW-1185">Reference proteome</keyword>
<dbReference type="GO" id="GO:0005886">
    <property type="term" value="C:plasma membrane"/>
    <property type="evidence" value="ECO:0007669"/>
    <property type="project" value="UniProtKB-SubCell"/>
</dbReference>
<dbReference type="PANTHER" id="PTHR30250">
    <property type="entry name" value="PST FAMILY PREDICTED COLANIC ACID TRANSPORTER"/>
    <property type="match status" value="1"/>
</dbReference>
<feature type="transmembrane region" description="Helical" evidence="6">
    <location>
        <begin position="94"/>
        <end position="114"/>
    </location>
</feature>
<evidence type="ECO:0000256" key="3">
    <source>
        <dbReference type="ARBA" id="ARBA00022692"/>
    </source>
</evidence>
<sequence>MGGNKRVLINMVANLVAFGVQFGINFFLTPYIINSLGSESYSFIPLTSNIVGYMNIITVAFYSMTGRFLAVAVGEEDYEKANRYFTSSTIANCALSAVLVIPGLLIALSINHIINIPTSLVDDVRLTFVLSFVNMLISLSCSAYGAVYFATNRLDINARRNIESNIMRALLLVVLFTVFQPKIYFLNATMTFVVLFIVVVNIHNTHKLLPFLHLKRKYFSIGSIKEILSSGIWNSLNQASYVLLGTLDLLLANIFASSTASGVYAVAKTVPNFVQSIISVILPAFTPYFTLLFAKRKHEELLRNVGYGIRFIGFICAVPIGFLLEFGSEFFHLWVPAQDSALLHNLSSVTLVALALSCAVIVIDNVFTATNKLKVPAYVLFGLGILNVFVALVLIKCSPLGIWAIPFAALFTTIVRSVAFTPWYGAKCLGLPWYALYAPCVRGFVCTITMTVVCVAYRYLTPACDSWLLLIIAGVVCSIIGCLINLFLIFNADERKKVIDLLTWRGKIADPVSCTESFDKGDETR</sequence>
<dbReference type="PANTHER" id="PTHR30250:SF26">
    <property type="entry name" value="PSMA PROTEIN"/>
    <property type="match status" value="1"/>
</dbReference>
<evidence type="ECO:0000256" key="5">
    <source>
        <dbReference type="ARBA" id="ARBA00023136"/>
    </source>
</evidence>
<gene>
    <name evidence="7" type="ORF">BMERY_1726</name>
</gene>
<keyword evidence="5 6" id="KW-0472">Membrane</keyword>
<dbReference type="STRING" id="78345.BMERY_1726"/>
<dbReference type="InterPro" id="IPR050833">
    <property type="entry name" value="Poly_Biosynth_Transport"/>
</dbReference>
<feature type="transmembrane region" description="Helical" evidence="6">
    <location>
        <begin position="344"/>
        <end position="363"/>
    </location>
</feature>
<feature type="transmembrane region" description="Helical" evidence="6">
    <location>
        <begin position="436"/>
        <end position="460"/>
    </location>
</feature>
<feature type="transmembrane region" description="Helical" evidence="6">
    <location>
        <begin position="126"/>
        <end position="150"/>
    </location>
</feature>
<evidence type="ECO:0000313" key="7">
    <source>
        <dbReference type="EMBL" id="KFI69637.1"/>
    </source>
</evidence>
<feature type="transmembrane region" description="Helical" evidence="6">
    <location>
        <begin position="466"/>
        <end position="490"/>
    </location>
</feature>
<keyword evidence="2" id="KW-1003">Cell membrane</keyword>
<protein>
    <submittedName>
        <fullName evidence="7">Polysaccharide biosynthesis protein</fullName>
    </submittedName>
</protein>